<keyword evidence="3" id="KW-1185">Reference proteome</keyword>
<proteinExistence type="predicted"/>
<dbReference type="OrthoDB" id="9798754at2"/>
<dbReference type="PANTHER" id="PTHR38590">
    <property type="entry name" value="BLL0828 PROTEIN"/>
    <property type="match status" value="1"/>
</dbReference>
<dbReference type="Proteomes" id="UP000265955">
    <property type="component" value="Unassembled WGS sequence"/>
</dbReference>
<sequence length="127" mass="14791">MQGQTNTFVRPAVKSLRKTMTDAEQKLWQRLRREQLGCKFRRQHPFDTYVLDFVCLERKLVIEVDGSQHVENHQYDEIRSAKLSIAGFTVLRFWNNEVLTETDAVVQMIWNVLNPSPPQPSPYAGCP</sequence>
<evidence type="ECO:0000259" key="1">
    <source>
        <dbReference type="Pfam" id="PF04480"/>
    </source>
</evidence>
<dbReference type="CDD" id="cd01038">
    <property type="entry name" value="Endonuclease_DUF559"/>
    <property type="match status" value="1"/>
</dbReference>
<dbReference type="EMBL" id="QYUO01000001">
    <property type="protein sequence ID" value="RJF99578.1"/>
    <property type="molecule type" value="Genomic_DNA"/>
</dbReference>
<organism evidence="2 3">
    <name type="scientific">Noviherbaspirillum saxi</name>
    <dbReference type="NCBI Taxonomy" id="2320863"/>
    <lineage>
        <taxon>Bacteria</taxon>
        <taxon>Pseudomonadati</taxon>
        <taxon>Pseudomonadota</taxon>
        <taxon>Betaproteobacteria</taxon>
        <taxon>Burkholderiales</taxon>
        <taxon>Oxalobacteraceae</taxon>
        <taxon>Noviherbaspirillum</taxon>
    </lineage>
</organism>
<accession>A0A3A3FY28</accession>
<keyword evidence="2" id="KW-0540">Nuclease</keyword>
<feature type="domain" description="DUF559" evidence="1">
    <location>
        <begin position="13"/>
        <end position="113"/>
    </location>
</feature>
<dbReference type="InterPro" id="IPR047216">
    <property type="entry name" value="Endonuclease_DUF559_bact"/>
</dbReference>
<comment type="caution">
    <text evidence="2">The sequence shown here is derived from an EMBL/GenBank/DDBJ whole genome shotgun (WGS) entry which is preliminary data.</text>
</comment>
<evidence type="ECO:0000313" key="2">
    <source>
        <dbReference type="EMBL" id="RJF99578.1"/>
    </source>
</evidence>
<reference evidence="3" key="1">
    <citation type="submission" date="2018-09" db="EMBL/GenBank/DDBJ databases">
        <authorList>
            <person name="Zhu H."/>
        </authorList>
    </citation>
    <scope>NUCLEOTIDE SEQUENCE [LARGE SCALE GENOMIC DNA]</scope>
    <source>
        <strain evidence="3">K1R23-30</strain>
    </source>
</reference>
<name>A0A3A3FY28_9BURK</name>
<dbReference type="RefSeq" id="WP_119769515.1">
    <property type="nucleotide sequence ID" value="NZ_QYUO01000001.1"/>
</dbReference>
<protein>
    <submittedName>
        <fullName evidence="2">Endonuclease domain-containing protein</fullName>
    </submittedName>
</protein>
<dbReference type="GO" id="GO:0004519">
    <property type="term" value="F:endonuclease activity"/>
    <property type="evidence" value="ECO:0007669"/>
    <property type="project" value="UniProtKB-KW"/>
</dbReference>
<dbReference type="Gene3D" id="3.40.960.10">
    <property type="entry name" value="VSR Endonuclease"/>
    <property type="match status" value="1"/>
</dbReference>
<gene>
    <name evidence="2" type="ORF">D3871_14365</name>
</gene>
<evidence type="ECO:0000313" key="3">
    <source>
        <dbReference type="Proteomes" id="UP000265955"/>
    </source>
</evidence>
<dbReference type="SUPFAM" id="SSF52980">
    <property type="entry name" value="Restriction endonuclease-like"/>
    <property type="match status" value="1"/>
</dbReference>
<keyword evidence="2" id="KW-0255">Endonuclease</keyword>
<dbReference type="InterPro" id="IPR007569">
    <property type="entry name" value="DUF559"/>
</dbReference>
<keyword evidence="2" id="KW-0378">Hydrolase</keyword>
<dbReference type="InterPro" id="IPR011335">
    <property type="entry name" value="Restrct_endonuc-II-like"/>
</dbReference>
<dbReference type="Pfam" id="PF04480">
    <property type="entry name" value="DUF559"/>
    <property type="match status" value="1"/>
</dbReference>
<dbReference type="PANTHER" id="PTHR38590:SF1">
    <property type="entry name" value="BLL0828 PROTEIN"/>
    <property type="match status" value="1"/>
</dbReference>
<dbReference type="AlphaFoldDB" id="A0A3A3FY28"/>